<evidence type="ECO:0000313" key="1">
    <source>
        <dbReference type="EMBL" id="WFD25156.1"/>
    </source>
</evidence>
<evidence type="ECO:0000313" key="2">
    <source>
        <dbReference type="Proteomes" id="UP001213623"/>
    </source>
</evidence>
<organism evidence="1 2">
    <name type="scientific">Malassezia nana</name>
    <dbReference type="NCBI Taxonomy" id="180528"/>
    <lineage>
        <taxon>Eukaryota</taxon>
        <taxon>Fungi</taxon>
        <taxon>Dikarya</taxon>
        <taxon>Basidiomycota</taxon>
        <taxon>Ustilaginomycotina</taxon>
        <taxon>Malasseziomycetes</taxon>
        <taxon>Malasseziales</taxon>
        <taxon>Malasseziaceae</taxon>
        <taxon>Malassezia</taxon>
    </lineage>
</organism>
<gene>
    <name evidence="1" type="ORF">MNAN1_000120</name>
</gene>
<protein>
    <submittedName>
        <fullName evidence="1">Uncharacterized protein</fullName>
    </submittedName>
</protein>
<reference evidence="1" key="1">
    <citation type="submission" date="2023-03" db="EMBL/GenBank/DDBJ databases">
        <title>Mating type loci evolution in Malassezia.</title>
        <authorList>
            <person name="Coelho M.A."/>
        </authorList>
    </citation>
    <scope>NUCLEOTIDE SEQUENCE</scope>
    <source>
        <strain evidence="1">CBS 9557</strain>
    </source>
</reference>
<sequence>MESIRAAIPDTATWKTSNVDRALSVMFPGPDAAPTSAPRRLFQAWDNQLTEELHEKYKPTSEAKNDGNDENAMQWLCDRLTKNESVKPHLLLVCTLLFTPQPLSLLAKEPTAFTSMLPLPVPNPGPCMVRAVQMAEEACFSTDTVTDKGVASELALATQPRMTAQEATELLRRIARTPGIYDISQQAMGSVKQWATWGGRGWLGT</sequence>
<name>A0AAF0ELZ2_9BASI</name>
<proteinExistence type="predicted"/>
<dbReference type="AlphaFoldDB" id="A0AAF0ELZ2"/>
<dbReference type="Proteomes" id="UP001213623">
    <property type="component" value="Chromosome 1"/>
</dbReference>
<accession>A0AAF0ELZ2</accession>
<dbReference type="EMBL" id="CP119892">
    <property type="protein sequence ID" value="WFD25156.1"/>
    <property type="molecule type" value="Genomic_DNA"/>
</dbReference>
<keyword evidence="2" id="KW-1185">Reference proteome</keyword>